<protein>
    <recommendedName>
        <fullName evidence="3">DNA phosphorothioation-dependent restriction protein DptG</fullName>
    </recommendedName>
</protein>
<evidence type="ECO:0000313" key="2">
    <source>
        <dbReference type="Proteomes" id="UP000078090"/>
    </source>
</evidence>
<proteinExistence type="predicted"/>
<dbReference type="Proteomes" id="UP000078090">
    <property type="component" value="Unassembled WGS sequence"/>
</dbReference>
<dbReference type="InterPro" id="IPR017645">
    <property type="entry name" value="Dnd_assoc_1"/>
</dbReference>
<dbReference type="OrthoDB" id="2590988at2"/>
<organism evidence="1 2">
    <name type="scientific">Methylomonas methanica</name>
    <dbReference type="NCBI Taxonomy" id="421"/>
    <lineage>
        <taxon>Bacteria</taxon>
        <taxon>Pseudomonadati</taxon>
        <taxon>Pseudomonadota</taxon>
        <taxon>Gammaproteobacteria</taxon>
        <taxon>Methylococcales</taxon>
        <taxon>Methylococcaceae</taxon>
        <taxon>Methylomonas</taxon>
    </lineage>
</organism>
<accession>A0A177MK67</accession>
<dbReference type="NCBIfam" id="TIGR03236">
    <property type="entry name" value="dnd_assoc_1"/>
    <property type="match status" value="1"/>
</dbReference>
<name>A0A177MK67_METMH</name>
<dbReference type="EMBL" id="LUUG01000060">
    <property type="protein sequence ID" value="OAI06198.1"/>
    <property type="molecule type" value="Genomic_DNA"/>
</dbReference>
<evidence type="ECO:0008006" key="3">
    <source>
        <dbReference type="Google" id="ProtNLM"/>
    </source>
</evidence>
<evidence type="ECO:0000313" key="1">
    <source>
        <dbReference type="EMBL" id="OAI06198.1"/>
    </source>
</evidence>
<dbReference type="AlphaFoldDB" id="A0A177MK67"/>
<comment type="caution">
    <text evidence="1">The sequence shown here is derived from an EMBL/GenBank/DDBJ whole genome shotgun (WGS) entry which is preliminary data.</text>
</comment>
<reference evidence="1 2" key="1">
    <citation type="submission" date="2016-03" db="EMBL/GenBank/DDBJ databases">
        <authorList>
            <person name="Ploux O."/>
        </authorList>
    </citation>
    <scope>NUCLEOTIDE SEQUENCE [LARGE SCALE GENOMIC DNA]</scope>
    <source>
        <strain evidence="1 2">R-45363</strain>
    </source>
</reference>
<gene>
    <name evidence="1" type="ORF">A1332_01445</name>
</gene>
<sequence>MQITNNKLTTYFPIRTKDERKEFDWDNILGVVVTDVYRKELLDKDFDKFTELCELVFKARLDDPNFWNVLKEMYFDSPDALNIAPEFLLFKCEQAEENKHNQRVGKMFSNMLGNVGFVSLTPITLNFIEKLIYDVFLNKALKPEIDIKSRDLKEEVFLPFMADCIKQDFKFLRTKPRYLLENFKSFLKLYGFLYTSQISHNLLRWDQGEPVPVPNYLILDVEKASQERREIHDNGYKQLQKHVRFLFPYLSMSEMLQGKTDVVKPLWALAESIKGSNEATDELNEFACRFVEERQLARSNVQNKTTASEALAQVLKLSKDQFETGNKDKDDINANFAKATLKSLCSDFIQHRGAAGATLVLNQDYLLLLTNLVIGENEKLRFNEVVKAFERRGVFFDKQSQAEVVQFYERIGNVERMSDSGDAVYVRKTV</sequence>
<dbReference type="RefSeq" id="WP_064008184.1">
    <property type="nucleotide sequence ID" value="NZ_LUUG01000060.1"/>
</dbReference>